<dbReference type="AlphaFoldDB" id="A0A4R0RNF6"/>
<keyword evidence="2" id="KW-1185">Reference proteome</keyword>
<protein>
    <recommendedName>
        <fullName evidence="3">Phosphoribulokinase/uridine kinase domain-containing protein</fullName>
    </recommendedName>
</protein>
<evidence type="ECO:0008006" key="3">
    <source>
        <dbReference type="Google" id="ProtNLM"/>
    </source>
</evidence>
<dbReference type="PANTHER" id="PTHR10285">
    <property type="entry name" value="URIDINE KINASE"/>
    <property type="match status" value="1"/>
</dbReference>
<reference evidence="1 2" key="1">
    <citation type="submission" date="2018-11" db="EMBL/GenBank/DDBJ databases">
        <title>Genome assembly of Steccherinum ochraceum LE-BIN_3174, the white-rot fungus of the Steccherinaceae family (The Residual Polyporoid clade, Polyporales, Basidiomycota).</title>
        <authorList>
            <person name="Fedorova T.V."/>
            <person name="Glazunova O.A."/>
            <person name="Landesman E.O."/>
            <person name="Moiseenko K.V."/>
            <person name="Psurtseva N.V."/>
            <person name="Savinova O.S."/>
            <person name="Shakhova N.V."/>
            <person name="Tyazhelova T.V."/>
            <person name="Vasina D.V."/>
        </authorList>
    </citation>
    <scope>NUCLEOTIDE SEQUENCE [LARGE SCALE GENOMIC DNA]</scope>
    <source>
        <strain evidence="1 2">LE-BIN_3174</strain>
    </source>
</reference>
<accession>A0A4R0RNF6</accession>
<comment type="caution">
    <text evidence="1">The sequence shown here is derived from an EMBL/GenBank/DDBJ whole genome shotgun (WGS) entry which is preliminary data.</text>
</comment>
<name>A0A4R0RNF6_9APHY</name>
<evidence type="ECO:0000313" key="1">
    <source>
        <dbReference type="EMBL" id="TCD68593.1"/>
    </source>
</evidence>
<dbReference type="InterPro" id="IPR027417">
    <property type="entry name" value="P-loop_NTPase"/>
</dbReference>
<sequence length="281" mass="31263">MEMLTVPEKAVNSMEAVAAGLAEHLIQKLSQTPLEQRLLVGIAGVPASGKSTLAKLIVDDVNRRLTAVSEDLSDNEVAVLVGLDGWHLTRAQLDAFPDPIQAHARRGAHWTFDGQGYVEFVRALRRPSAPQSSENSPTKDTDVVYAPSFLHAIKDPAPNTVFIHPRHRLVIIEGLYTFLAIDPWAEAGKALDERWWVDISEDDAEKRLVPRHVETGVAKDLEEAIWRARENDAPSTLYLSLQKLLADLAFILDGRFIKANLLEPTRTITALEDPLYVLRQD</sequence>
<evidence type="ECO:0000313" key="2">
    <source>
        <dbReference type="Proteomes" id="UP000292702"/>
    </source>
</evidence>
<dbReference type="STRING" id="92696.A0A4R0RNF6"/>
<dbReference type="SUPFAM" id="SSF52540">
    <property type="entry name" value="P-loop containing nucleoside triphosphate hydrolases"/>
    <property type="match status" value="1"/>
</dbReference>
<gene>
    <name evidence="1" type="ORF">EIP91_010382</name>
</gene>
<dbReference type="EMBL" id="RWJN01000062">
    <property type="protein sequence ID" value="TCD68593.1"/>
    <property type="molecule type" value="Genomic_DNA"/>
</dbReference>
<organism evidence="1 2">
    <name type="scientific">Steccherinum ochraceum</name>
    <dbReference type="NCBI Taxonomy" id="92696"/>
    <lineage>
        <taxon>Eukaryota</taxon>
        <taxon>Fungi</taxon>
        <taxon>Dikarya</taxon>
        <taxon>Basidiomycota</taxon>
        <taxon>Agaricomycotina</taxon>
        <taxon>Agaricomycetes</taxon>
        <taxon>Polyporales</taxon>
        <taxon>Steccherinaceae</taxon>
        <taxon>Steccherinum</taxon>
    </lineage>
</organism>
<dbReference type="OrthoDB" id="6362633at2759"/>
<proteinExistence type="predicted"/>
<dbReference type="Gene3D" id="3.40.50.300">
    <property type="entry name" value="P-loop containing nucleotide triphosphate hydrolases"/>
    <property type="match status" value="1"/>
</dbReference>
<dbReference type="Proteomes" id="UP000292702">
    <property type="component" value="Unassembled WGS sequence"/>
</dbReference>